<comment type="caution">
    <text evidence="1">The sequence shown here is derived from an EMBL/GenBank/DDBJ whole genome shotgun (WGS) entry which is preliminary data.</text>
</comment>
<reference evidence="2" key="1">
    <citation type="submission" date="2019-09" db="EMBL/GenBank/DDBJ databases">
        <title>Distinct polysaccharide growth profiles of human intestinal Prevotella copri isolates.</title>
        <authorList>
            <person name="Fehlner-Peach H."/>
            <person name="Magnabosco C."/>
            <person name="Raghavan V."/>
            <person name="Scher J.U."/>
            <person name="Tett A."/>
            <person name="Cox L.M."/>
            <person name="Gottsegen C."/>
            <person name="Watters A."/>
            <person name="Wiltshire- Gordon J.D."/>
            <person name="Segata N."/>
            <person name="Bonneau R."/>
            <person name="Littman D.R."/>
        </authorList>
    </citation>
    <scope>NUCLEOTIDE SEQUENCE [LARGE SCALE GENOMIC DNA]</scope>
    <source>
        <strain evidence="2">iAP146</strain>
    </source>
</reference>
<protein>
    <submittedName>
        <fullName evidence="1">Uncharacterized protein</fullName>
    </submittedName>
</protein>
<dbReference type="RefSeq" id="WP_153086588.1">
    <property type="nucleotide sequence ID" value="NZ_VZAM01000049.1"/>
</dbReference>
<dbReference type="Proteomes" id="UP000420707">
    <property type="component" value="Unassembled WGS sequence"/>
</dbReference>
<dbReference type="EMBL" id="VZCR01000076">
    <property type="protein sequence ID" value="MQN32557.1"/>
    <property type="molecule type" value="Genomic_DNA"/>
</dbReference>
<evidence type="ECO:0000313" key="1">
    <source>
        <dbReference type="EMBL" id="MQN32557.1"/>
    </source>
</evidence>
<accession>A0AAW9TFI4</accession>
<gene>
    <name evidence="1" type="ORF">F7D90_11495</name>
</gene>
<dbReference type="AlphaFoldDB" id="A0AAW9TFI4"/>
<evidence type="ECO:0000313" key="2">
    <source>
        <dbReference type="Proteomes" id="UP000420707"/>
    </source>
</evidence>
<sequence>MEINIKGDPGQGNTFQDIHIDHVDNFNPNATTVVNNYYGDKQKSVPAAEKVLQDAEREKRKADIMQYVAKLARYVSKDWKNRYETLWKNILALPEVEAEVYEPGKQKGTTFNRNLIANIIFMMGRAEVFTTDNATHLTIALEGDKEHSVRNQLREYPQNDDIKEKINDLLY</sequence>
<name>A0AAW9TFI4_9BACT</name>
<organism evidence="1 2">
    <name type="scientific">Segatella copri</name>
    <dbReference type="NCBI Taxonomy" id="165179"/>
    <lineage>
        <taxon>Bacteria</taxon>
        <taxon>Pseudomonadati</taxon>
        <taxon>Bacteroidota</taxon>
        <taxon>Bacteroidia</taxon>
        <taxon>Bacteroidales</taxon>
        <taxon>Prevotellaceae</taxon>
        <taxon>Segatella</taxon>
    </lineage>
</organism>
<proteinExistence type="predicted"/>